<keyword evidence="2" id="KW-1133">Transmembrane helix</keyword>
<gene>
    <name evidence="4" type="ORF">LTR16_005489</name>
</gene>
<organism evidence="4 5">
    <name type="scientific">Cryomyces antarcticus</name>
    <dbReference type="NCBI Taxonomy" id="329879"/>
    <lineage>
        <taxon>Eukaryota</taxon>
        <taxon>Fungi</taxon>
        <taxon>Dikarya</taxon>
        <taxon>Ascomycota</taxon>
        <taxon>Pezizomycotina</taxon>
        <taxon>Dothideomycetes</taxon>
        <taxon>Dothideomycetes incertae sedis</taxon>
        <taxon>Cryomyces</taxon>
    </lineage>
</organism>
<dbReference type="Proteomes" id="UP001357485">
    <property type="component" value="Unassembled WGS sequence"/>
</dbReference>
<keyword evidence="3" id="KW-0732">Signal</keyword>
<feature type="signal peptide" evidence="3">
    <location>
        <begin position="1"/>
        <end position="20"/>
    </location>
</feature>
<reference evidence="4 5" key="1">
    <citation type="submission" date="2023-08" db="EMBL/GenBank/DDBJ databases">
        <title>Black Yeasts Isolated from many extreme environments.</title>
        <authorList>
            <person name="Coleine C."/>
            <person name="Stajich J.E."/>
            <person name="Selbmann L."/>
        </authorList>
    </citation>
    <scope>NUCLEOTIDE SEQUENCE [LARGE SCALE GENOMIC DNA]</scope>
    <source>
        <strain evidence="4 5">CCFEE 536</strain>
    </source>
</reference>
<keyword evidence="2" id="KW-0472">Membrane</keyword>
<evidence type="ECO:0000256" key="2">
    <source>
        <dbReference type="SAM" id="Phobius"/>
    </source>
</evidence>
<comment type="caution">
    <text evidence="4">The sequence shown here is derived from an EMBL/GenBank/DDBJ whole genome shotgun (WGS) entry which is preliminary data.</text>
</comment>
<protein>
    <submittedName>
        <fullName evidence="4">Uncharacterized protein</fullName>
    </submittedName>
</protein>
<name>A0ABR0LWN1_9PEZI</name>
<evidence type="ECO:0000313" key="4">
    <source>
        <dbReference type="EMBL" id="KAK5252215.1"/>
    </source>
</evidence>
<feature type="region of interest" description="Disordered" evidence="1">
    <location>
        <begin position="143"/>
        <end position="241"/>
    </location>
</feature>
<evidence type="ECO:0000313" key="5">
    <source>
        <dbReference type="Proteomes" id="UP001357485"/>
    </source>
</evidence>
<proteinExistence type="predicted"/>
<feature type="chain" id="PRO_5047167279" evidence="3">
    <location>
        <begin position="21"/>
        <end position="241"/>
    </location>
</feature>
<feature type="transmembrane region" description="Helical" evidence="2">
    <location>
        <begin position="85"/>
        <end position="106"/>
    </location>
</feature>
<dbReference type="EMBL" id="JAVRRA010009096">
    <property type="protein sequence ID" value="KAK5252215.1"/>
    <property type="molecule type" value="Genomic_DNA"/>
</dbReference>
<sequence>ETRLPLHPLLILLLIPRTLAQDGINPLPTLDAQLSSFASTTSTPSSTSTPFLSSPVTSDLYAAPSLTSPALPSSMPAPTSSRSLLNFYFAFLALLIALLALAIFLIHRRQKAAKARSRHSGQTALARDLDGWAGSARRRRWVRGGWGGEDEGGGGRGEEGLNEEGMAPPPYEPGEGRERDAEEGGIAIPLPTLDRGHGALKPPEYAEPVVAAEELRGPADADPVAHTSTTGLDDGHARPDR</sequence>
<evidence type="ECO:0000256" key="3">
    <source>
        <dbReference type="SAM" id="SignalP"/>
    </source>
</evidence>
<feature type="compositionally biased region" description="Low complexity" evidence="1">
    <location>
        <begin position="202"/>
        <end position="212"/>
    </location>
</feature>
<evidence type="ECO:0000256" key="1">
    <source>
        <dbReference type="SAM" id="MobiDB-lite"/>
    </source>
</evidence>
<feature type="non-terminal residue" evidence="4">
    <location>
        <position position="1"/>
    </location>
</feature>
<keyword evidence="2" id="KW-0812">Transmembrane</keyword>
<keyword evidence="5" id="KW-1185">Reference proteome</keyword>
<accession>A0ABR0LWN1</accession>